<evidence type="ECO:0000256" key="17">
    <source>
        <dbReference type="HAMAP-Rule" id="MF_01965"/>
    </source>
</evidence>
<dbReference type="NCBIfam" id="TIGR00196">
    <property type="entry name" value="yjeF_cterm"/>
    <property type="match status" value="1"/>
</dbReference>
<evidence type="ECO:0000256" key="3">
    <source>
        <dbReference type="ARBA" id="ARBA00006001"/>
    </source>
</evidence>
<dbReference type="NCBIfam" id="TIGR00197">
    <property type="entry name" value="yjeF_nterm"/>
    <property type="match status" value="1"/>
</dbReference>
<evidence type="ECO:0000259" key="20">
    <source>
        <dbReference type="PROSITE" id="PS51383"/>
    </source>
</evidence>
<comment type="cofactor">
    <cofactor evidence="18 19">
        <name>K(+)</name>
        <dbReference type="ChEBI" id="CHEBI:29103"/>
    </cofactor>
    <text evidence="18 19">Binds 1 potassium ion per subunit.</text>
</comment>
<dbReference type="GO" id="GO:0052856">
    <property type="term" value="F:NAD(P)HX epimerase activity"/>
    <property type="evidence" value="ECO:0007669"/>
    <property type="project" value="UniProtKB-UniRule"/>
</dbReference>
<evidence type="ECO:0000259" key="21">
    <source>
        <dbReference type="PROSITE" id="PS51385"/>
    </source>
</evidence>
<dbReference type="InterPro" id="IPR029056">
    <property type="entry name" value="Ribokinase-like"/>
</dbReference>
<evidence type="ECO:0000256" key="5">
    <source>
        <dbReference type="ARBA" id="ARBA00022723"/>
    </source>
</evidence>
<reference evidence="23" key="1">
    <citation type="submission" date="2017-11" db="EMBL/GenBank/DDBJ databases">
        <authorList>
            <person name="Kuznetsova I."/>
            <person name="Sazanova A."/>
            <person name="Chirak E."/>
            <person name="Safronova V."/>
            <person name="Willems A."/>
        </authorList>
    </citation>
    <scope>NUCLEOTIDE SEQUENCE [LARGE SCALE GENOMIC DNA]</scope>
    <source>
        <strain evidence="23">PEPV15</strain>
    </source>
</reference>
<keyword evidence="10 17" id="KW-0520">NAD</keyword>
<comment type="function">
    <text evidence="18">Catalyzes the epimerization of the S- and R-forms of NAD(P)HX, a damaged form of NAD(P)H that is a result of enzymatic or heat-dependent hydration. This is a prerequisite for the S-specific NAD(P)H-hydrate dehydratase to allow the repair of both epimers of NAD(P)HX.</text>
</comment>
<dbReference type="Pfam" id="PF03853">
    <property type="entry name" value="YjeF_N"/>
    <property type="match status" value="1"/>
</dbReference>
<feature type="binding site" evidence="18">
    <location>
        <begin position="123"/>
        <end position="129"/>
    </location>
    <ligand>
        <name>(6S)-NADPHX</name>
        <dbReference type="ChEBI" id="CHEBI:64076"/>
    </ligand>
</feature>
<feature type="binding site" evidence="18">
    <location>
        <position position="152"/>
    </location>
    <ligand>
        <name>(6S)-NADPHX</name>
        <dbReference type="ChEBI" id="CHEBI:64076"/>
    </ligand>
</feature>
<feature type="binding site" evidence="17">
    <location>
        <begin position="410"/>
        <end position="414"/>
    </location>
    <ligand>
        <name>AMP</name>
        <dbReference type="ChEBI" id="CHEBI:456215"/>
    </ligand>
</feature>
<dbReference type="GO" id="GO:0046496">
    <property type="term" value="P:nicotinamide nucleotide metabolic process"/>
    <property type="evidence" value="ECO:0007669"/>
    <property type="project" value="UniProtKB-UniRule"/>
</dbReference>
<keyword evidence="11 18" id="KW-0413">Isomerase</keyword>
<dbReference type="EC" id="4.2.1.136" evidence="19"/>
<protein>
    <recommendedName>
        <fullName evidence="19">Bifunctional NAD(P)H-hydrate repair enzyme</fullName>
    </recommendedName>
    <alternativeName>
        <fullName evidence="19">Nicotinamide nucleotide repair protein</fullName>
    </alternativeName>
    <domain>
        <recommendedName>
            <fullName evidence="19">ADP-dependent (S)-NAD(P)H-hydrate dehydratase</fullName>
            <ecNumber evidence="19">4.2.1.136</ecNumber>
        </recommendedName>
        <alternativeName>
            <fullName evidence="19">ADP-dependent NAD(P)HX dehydratase</fullName>
        </alternativeName>
    </domain>
    <domain>
        <recommendedName>
            <fullName evidence="19">NAD(P)H-hydrate epimerase</fullName>
            <ecNumber evidence="19">5.1.99.6</ecNumber>
        </recommendedName>
    </domain>
</protein>
<evidence type="ECO:0000256" key="10">
    <source>
        <dbReference type="ARBA" id="ARBA00023027"/>
    </source>
</evidence>
<dbReference type="GO" id="GO:0046872">
    <property type="term" value="F:metal ion binding"/>
    <property type="evidence" value="ECO:0007669"/>
    <property type="project" value="UniProtKB-UniRule"/>
</dbReference>
<keyword evidence="7 17" id="KW-0067">ATP-binding</keyword>
<dbReference type="Gene3D" id="3.40.50.10260">
    <property type="entry name" value="YjeF N-terminal domain"/>
    <property type="match status" value="1"/>
</dbReference>
<accession>A0A2P7AUF8</accession>
<comment type="similarity">
    <text evidence="17">Belongs to the NnrD/CARKD family.</text>
</comment>
<evidence type="ECO:0000256" key="12">
    <source>
        <dbReference type="ARBA" id="ARBA00023239"/>
    </source>
</evidence>
<feature type="binding site" evidence="17">
    <location>
        <position position="373"/>
    </location>
    <ligand>
        <name>(6S)-NADPHX</name>
        <dbReference type="ChEBI" id="CHEBI:64076"/>
    </ligand>
</feature>
<dbReference type="SUPFAM" id="SSF53613">
    <property type="entry name" value="Ribokinase-like"/>
    <property type="match status" value="1"/>
</dbReference>
<evidence type="ECO:0000256" key="15">
    <source>
        <dbReference type="ARBA" id="ARBA00048238"/>
    </source>
</evidence>
<comment type="function">
    <text evidence="14 19">Bifunctional enzyme that catalyzes the epimerization of the S- and R-forms of NAD(P)HX and the dehydration of the S-form of NAD(P)HX at the expense of ADP, which is converted to AMP. This allows the repair of both epimers of NAD(P)HX, a damaged form of NAD(P)H that is a result of enzymatic or heat-dependent hydration.</text>
</comment>
<keyword evidence="5 18" id="KW-0479">Metal-binding</keyword>
<evidence type="ECO:0000256" key="11">
    <source>
        <dbReference type="ARBA" id="ARBA00023235"/>
    </source>
</evidence>
<dbReference type="EMBL" id="PGGN01000002">
    <property type="protein sequence ID" value="PSH57852.1"/>
    <property type="molecule type" value="Genomic_DNA"/>
</dbReference>
<evidence type="ECO:0000256" key="16">
    <source>
        <dbReference type="ARBA" id="ARBA00049209"/>
    </source>
</evidence>
<feature type="binding site" evidence="18">
    <location>
        <begin position="59"/>
        <end position="63"/>
    </location>
    <ligand>
        <name>(6S)-NADPHX</name>
        <dbReference type="ChEBI" id="CHEBI:64076"/>
    </ligand>
</feature>
<comment type="catalytic activity">
    <reaction evidence="16 17 19">
        <text>(6S)-NADPHX + ADP = AMP + phosphate + NADPH + H(+)</text>
        <dbReference type="Rhea" id="RHEA:32235"/>
        <dbReference type="ChEBI" id="CHEBI:15378"/>
        <dbReference type="ChEBI" id="CHEBI:43474"/>
        <dbReference type="ChEBI" id="CHEBI:57783"/>
        <dbReference type="ChEBI" id="CHEBI:64076"/>
        <dbReference type="ChEBI" id="CHEBI:456215"/>
        <dbReference type="ChEBI" id="CHEBI:456216"/>
        <dbReference type="EC" id="4.2.1.136"/>
    </reaction>
</comment>
<dbReference type="CDD" id="cd01171">
    <property type="entry name" value="YXKO-related"/>
    <property type="match status" value="1"/>
</dbReference>
<comment type="cofactor">
    <cofactor evidence="17">
        <name>Mg(2+)</name>
        <dbReference type="ChEBI" id="CHEBI:18420"/>
    </cofactor>
</comment>
<comment type="similarity">
    <text evidence="18">Belongs to the NnrE/AIBP family.</text>
</comment>
<comment type="function">
    <text evidence="17">Catalyzes the dehydration of the S-form of NAD(P)HX at the expense of ADP, which is converted to AMP. Together with NAD(P)HX epimerase, which catalyzes the epimerization of the S- and R-forms, the enzyme allows the repair of both epimers of NAD(P)HX, a damaged form of NAD(P)H that is a result of enzymatic or heat-dependent hydration.</text>
</comment>
<evidence type="ECO:0000256" key="2">
    <source>
        <dbReference type="ARBA" id="ARBA00000909"/>
    </source>
</evidence>
<keyword evidence="9 18" id="KW-0630">Potassium</keyword>
<dbReference type="PANTHER" id="PTHR12592">
    <property type="entry name" value="ATP-DEPENDENT (S)-NAD(P)H-HYDRATE DEHYDRATASE FAMILY MEMBER"/>
    <property type="match status" value="1"/>
</dbReference>
<dbReference type="PANTHER" id="PTHR12592:SF0">
    <property type="entry name" value="ATP-DEPENDENT (S)-NAD(P)H-HYDRATE DEHYDRATASE"/>
    <property type="match status" value="1"/>
</dbReference>
<evidence type="ECO:0000256" key="7">
    <source>
        <dbReference type="ARBA" id="ARBA00022840"/>
    </source>
</evidence>
<gene>
    <name evidence="18" type="primary">nnrE</name>
    <name evidence="17" type="synonym">nnrD</name>
    <name evidence="22" type="ORF">CU100_09135</name>
</gene>
<dbReference type="RefSeq" id="WP_106716281.1">
    <property type="nucleotide sequence ID" value="NZ_JACHXT010000001.1"/>
</dbReference>
<dbReference type="Proteomes" id="UP000241158">
    <property type="component" value="Unassembled WGS sequence"/>
</dbReference>
<feature type="binding site" evidence="17">
    <location>
        <position position="439"/>
    </location>
    <ligand>
        <name>AMP</name>
        <dbReference type="ChEBI" id="CHEBI:456215"/>
    </ligand>
</feature>
<comment type="similarity">
    <text evidence="4 19">In the C-terminal section; belongs to the NnrD/CARKD family.</text>
</comment>
<keyword evidence="8 17" id="KW-0521">NADP</keyword>
<evidence type="ECO:0000256" key="1">
    <source>
        <dbReference type="ARBA" id="ARBA00000013"/>
    </source>
</evidence>
<name>A0A2P7AUF8_9HYPH</name>
<feature type="binding site" evidence="17">
    <location>
        <position position="440"/>
    </location>
    <ligand>
        <name>(6S)-NADPHX</name>
        <dbReference type="ChEBI" id="CHEBI:64076"/>
    </ligand>
</feature>
<evidence type="ECO:0000313" key="22">
    <source>
        <dbReference type="EMBL" id="PSH57852.1"/>
    </source>
</evidence>
<dbReference type="GO" id="GO:0005524">
    <property type="term" value="F:ATP binding"/>
    <property type="evidence" value="ECO:0007669"/>
    <property type="project" value="UniProtKB-UniRule"/>
</dbReference>
<comment type="catalytic activity">
    <reaction evidence="15 17 19">
        <text>(6S)-NADHX + ADP = AMP + phosphate + NADH + H(+)</text>
        <dbReference type="Rhea" id="RHEA:32223"/>
        <dbReference type="ChEBI" id="CHEBI:15378"/>
        <dbReference type="ChEBI" id="CHEBI:43474"/>
        <dbReference type="ChEBI" id="CHEBI:57945"/>
        <dbReference type="ChEBI" id="CHEBI:64074"/>
        <dbReference type="ChEBI" id="CHEBI:456215"/>
        <dbReference type="ChEBI" id="CHEBI:456216"/>
        <dbReference type="EC" id="4.2.1.136"/>
    </reaction>
</comment>
<comment type="catalytic activity">
    <reaction evidence="2 18 19">
        <text>(6R)-NADPHX = (6S)-NADPHX</text>
        <dbReference type="Rhea" id="RHEA:32227"/>
        <dbReference type="ChEBI" id="CHEBI:64076"/>
        <dbReference type="ChEBI" id="CHEBI:64077"/>
        <dbReference type="EC" id="5.1.99.6"/>
    </reaction>
</comment>
<dbReference type="PROSITE" id="PS51385">
    <property type="entry name" value="YJEF_N"/>
    <property type="match status" value="1"/>
</dbReference>
<feature type="binding site" evidence="17">
    <location>
        <position position="254"/>
    </location>
    <ligand>
        <name>(6S)-NADPHX</name>
        <dbReference type="ChEBI" id="CHEBI:64076"/>
    </ligand>
</feature>
<organism evidence="22 23">
    <name type="scientific">Phyllobacterium endophyticum</name>
    <dbReference type="NCBI Taxonomy" id="1149773"/>
    <lineage>
        <taxon>Bacteria</taxon>
        <taxon>Pseudomonadati</taxon>
        <taxon>Pseudomonadota</taxon>
        <taxon>Alphaproteobacteria</taxon>
        <taxon>Hyphomicrobiales</taxon>
        <taxon>Phyllobacteriaceae</taxon>
        <taxon>Phyllobacterium</taxon>
    </lineage>
</organism>
<comment type="similarity">
    <text evidence="3 19">In the N-terminal section; belongs to the NnrE/AIBP family.</text>
</comment>
<dbReference type="SUPFAM" id="SSF64153">
    <property type="entry name" value="YjeF N-terminal domain-like"/>
    <property type="match status" value="1"/>
</dbReference>
<dbReference type="InterPro" id="IPR036652">
    <property type="entry name" value="YjeF_N_dom_sf"/>
</dbReference>
<evidence type="ECO:0000256" key="9">
    <source>
        <dbReference type="ARBA" id="ARBA00022958"/>
    </source>
</evidence>
<evidence type="ECO:0000313" key="23">
    <source>
        <dbReference type="Proteomes" id="UP000241158"/>
    </source>
</evidence>
<proteinExistence type="inferred from homology"/>
<comment type="catalytic activity">
    <reaction evidence="1 18 19">
        <text>(6R)-NADHX = (6S)-NADHX</text>
        <dbReference type="Rhea" id="RHEA:32215"/>
        <dbReference type="ChEBI" id="CHEBI:64074"/>
        <dbReference type="ChEBI" id="CHEBI:64075"/>
        <dbReference type="EC" id="5.1.99.6"/>
    </reaction>
</comment>
<evidence type="ECO:0000256" key="8">
    <source>
        <dbReference type="ARBA" id="ARBA00022857"/>
    </source>
</evidence>
<feature type="binding site" evidence="18">
    <location>
        <position position="60"/>
    </location>
    <ligand>
        <name>K(+)</name>
        <dbReference type="ChEBI" id="CHEBI:29103"/>
    </ligand>
</feature>
<dbReference type="PIRSF" id="PIRSF017184">
    <property type="entry name" value="Nnr"/>
    <property type="match status" value="1"/>
</dbReference>
<dbReference type="HAMAP" id="MF_01965">
    <property type="entry name" value="NADHX_dehydratase"/>
    <property type="match status" value="1"/>
</dbReference>
<evidence type="ECO:0000256" key="14">
    <source>
        <dbReference type="ARBA" id="ARBA00025153"/>
    </source>
</evidence>
<evidence type="ECO:0000256" key="19">
    <source>
        <dbReference type="PIRNR" id="PIRNR017184"/>
    </source>
</evidence>
<dbReference type="OrthoDB" id="9806925at2"/>
<keyword evidence="12 17" id="KW-0456">Lyase</keyword>
<keyword evidence="13" id="KW-0511">Multifunctional enzyme</keyword>
<comment type="subunit">
    <text evidence="17">Homotetramer.</text>
</comment>
<feature type="domain" description="YjeF N-terminal" evidence="21">
    <location>
        <begin position="11"/>
        <end position="209"/>
    </location>
</feature>
<feature type="binding site" evidence="17">
    <location>
        <position position="317"/>
    </location>
    <ligand>
        <name>(6S)-NADPHX</name>
        <dbReference type="ChEBI" id="CHEBI:64076"/>
    </ligand>
</feature>
<evidence type="ECO:0000256" key="18">
    <source>
        <dbReference type="HAMAP-Rule" id="MF_01966"/>
    </source>
</evidence>
<keyword evidence="23" id="KW-1185">Reference proteome</keyword>
<dbReference type="Gene3D" id="3.40.1190.20">
    <property type="match status" value="1"/>
</dbReference>
<evidence type="ECO:0000256" key="6">
    <source>
        <dbReference type="ARBA" id="ARBA00022741"/>
    </source>
</evidence>
<dbReference type="Pfam" id="PF01256">
    <property type="entry name" value="Carb_kinase"/>
    <property type="match status" value="1"/>
</dbReference>
<dbReference type="GO" id="GO:0110051">
    <property type="term" value="P:metabolite repair"/>
    <property type="evidence" value="ECO:0007669"/>
    <property type="project" value="TreeGrafter"/>
</dbReference>
<comment type="caution">
    <text evidence="22">The sequence shown here is derived from an EMBL/GenBank/DDBJ whole genome shotgun (WGS) entry which is preliminary data.</text>
</comment>
<evidence type="ECO:0000256" key="13">
    <source>
        <dbReference type="ARBA" id="ARBA00023268"/>
    </source>
</evidence>
<keyword evidence="6 17" id="KW-0547">Nucleotide-binding</keyword>
<dbReference type="AlphaFoldDB" id="A0A2P7AUF8"/>
<sequence>MAYEILTPVEMGKADKLTIAAGPYDGYGLMLNAGSAIAHRLLADDGDASAFHVLCGPGNNGGDGYVVARLLAESGASVHVWSYGKPAAQTDAAMALQDCPVQPRPIAEFQPTPGSVIVDALFGAGLNKAVTGEAAEAIGRANVAAARRVAVDIPSGLDGLTGLPLGPVFHAGRTITFFRKKPGHLLYPGRTLCGELVVADIGIRKDVLAAIKPRCFENTPHQWCERLPAPEANTHKYKRGHVAVFSGGATATGAARLSALAAARAGAGAVTVLSPGEALAVNAAHLISIMLARCDHNQDLQTFVETRKASAFVLGPGFGIGERARTFALALLGYQPAQLVFDADAITSFEKHPDVLFHAAGSTAEIRLVLTPHEGEFKRLFPDIAGSETGSKLERARKAAARAHAIIIYKGADTVIASPDGRAAINTNGTPLLATAGSGDVLAGLVASLMAQGMPPFEAACAAVFIHAAAARSLGFGLIAEDLPAVTAIVLGDLMDDWQQEKSARNEGVAP</sequence>
<dbReference type="GO" id="GO:0052855">
    <property type="term" value="F:ADP-dependent NAD(P)H-hydrate dehydratase activity"/>
    <property type="evidence" value="ECO:0007669"/>
    <property type="project" value="UniProtKB-UniRule"/>
</dbReference>
<dbReference type="InterPro" id="IPR004443">
    <property type="entry name" value="YjeF_N_dom"/>
</dbReference>
<feature type="binding site" evidence="18">
    <location>
        <position position="155"/>
    </location>
    <ligand>
        <name>K(+)</name>
        <dbReference type="ChEBI" id="CHEBI:29103"/>
    </ligand>
</feature>
<dbReference type="PROSITE" id="PS51383">
    <property type="entry name" value="YJEF_C_3"/>
    <property type="match status" value="1"/>
</dbReference>
<comment type="caution">
    <text evidence="18">Lacks conserved residue(s) required for the propagation of feature annotation.</text>
</comment>
<dbReference type="EC" id="5.1.99.6" evidence="19"/>
<feature type="binding site" evidence="18">
    <location>
        <position position="119"/>
    </location>
    <ligand>
        <name>K(+)</name>
        <dbReference type="ChEBI" id="CHEBI:29103"/>
    </ligand>
</feature>
<evidence type="ECO:0000256" key="4">
    <source>
        <dbReference type="ARBA" id="ARBA00009524"/>
    </source>
</evidence>
<feature type="domain" description="YjeF C-terminal" evidence="20">
    <location>
        <begin position="219"/>
        <end position="494"/>
    </location>
</feature>
<dbReference type="PROSITE" id="PS01050">
    <property type="entry name" value="YJEF_C_2"/>
    <property type="match status" value="1"/>
</dbReference>
<dbReference type="InterPro" id="IPR030677">
    <property type="entry name" value="Nnr"/>
</dbReference>
<dbReference type="InterPro" id="IPR017953">
    <property type="entry name" value="Carbohydrate_kinase_pred_CS"/>
</dbReference>
<dbReference type="InterPro" id="IPR000631">
    <property type="entry name" value="CARKD"/>
</dbReference>
<dbReference type="HAMAP" id="MF_01966">
    <property type="entry name" value="NADHX_epimerase"/>
    <property type="match status" value="1"/>
</dbReference>